<evidence type="ECO:0000313" key="1">
    <source>
        <dbReference type="Proteomes" id="UP000095287"/>
    </source>
</evidence>
<dbReference type="WBParaSite" id="L893_g25295.t1">
    <property type="protein sequence ID" value="L893_g25295.t1"/>
    <property type="gene ID" value="L893_g25295"/>
</dbReference>
<accession>A0A1I7ZD04</accession>
<organism evidence="1 2">
    <name type="scientific">Steinernema glaseri</name>
    <dbReference type="NCBI Taxonomy" id="37863"/>
    <lineage>
        <taxon>Eukaryota</taxon>
        <taxon>Metazoa</taxon>
        <taxon>Ecdysozoa</taxon>
        <taxon>Nematoda</taxon>
        <taxon>Chromadorea</taxon>
        <taxon>Rhabditida</taxon>
        <taxon>Tylenchina</taxon>
        <taxon>Panagrolaimomorpha</taxon>
        <taxon>Strongyloidoidea</taxon>
        <taxon>Steinernematidae</taxon>
        <taxon>Steinernema</taxon>
    </lineage>
</organism>
<keyword evidence="1" id="KW-1185">Reference proteome</keyword>
<name>A0A1I7ZD04_9BILA</name>
<protein>
    <submittedName>
        <fullName evidence="2">Secreted protein</fullName>
    </submittedName>
</protein>
<evidence type="ECO:0000313" key="2">
    <source>
        <dbReference type="WBParaSite" id="L893_g25295.t1"/>
    </source>
</evidence>
<proteinExistence type="predicted"/>
<dbReference type="AlphaFoldDB" id="A0A1I7ZD04"/>
<sequence length="124" mass="13575">MRGWRESCLLLLLERRSIDPTRASRRLSAAQHPAPLRELLTISKPGHVARSAATRLMYASVAPLMERGSDARCVDGHDGCTTRQTATTTTLSVTLPQPPPLVLIVSAARGRARTEHPKKAQTEQ</sequence>
<dbReference type="Proteomes" id="UP000095287">
    <property type="component" value="Unplaced"/>
</dbReference>
<reference evidence="2" key="1">
    <citation type="submission" date="2016-11" db="UniProtKB">
        <authorList>
            <consortium name="WormBaseParasite"/>
        </authorList>
    </citation>
    <scope>IDENTIFICATION</scope>
</reference>